<dbReference type="InterPro" id="IPR022653">
    <property type="entry name" value="De-COase2_pyr-phos_BS"/>
</dbReference>
<dbReference type="PANTHER" id="PTHR11482">
    <property type="entry name" value="ARGININE/DIAMINOPIMELATE/ORNITHINE DECARBOXYLASE"/>
    <property type="match status" value="1"/>
</dbReference>
<dbReference type="GO" id="GO:0005737">
    <property type="term" value="C:cytoplasm"/>
    <property type="evidence" value="ECO:0007669"/>
    <property type="project" value="TreeGrafter"/>
</dbReference>
<dbReference type="Pfam" id="PF02784">
    <property type="entry name" value="Orn_Arg_deC_N"/>
    <property type="match status" value="1"/>
</dbReference>
<dbReference type="InterPro" id="IPR002433">
    <property type="entry name" value="Orn_de-COase"/>
</dbReference>
<dbReference type="PROSITE" id="PS00878">
    <property type="entry name" value="ODR_DC_2_1"/>
    <property type="match status" value="1"/>
</dbReference>
<feature type="domain" description="Orn/DAP/Arg decarboxylase 2 N-terminal" evidence="15">
    <location>
        <begin position="213"/>
        <end position="451"/>
    </location>
</feature>
<dbReference type="EMBL" id="CAJNOH010000023">
    <property type="protein sequence ID" value="CAF0772922.1"/>
    <property type="molecule type" value="Genomic_DNA"/>
</dbReference>
<evidence type="ECO:0000256" key="4">
    <source>
        <dbReference type="ARBA" id="ARBA00023115"/>
    </source>
</evidence>
<evidence type="ECO:0000256" key="11">
    <source>
        <dbReference type="PIRSR" id="PIRSR600183-50"/>
    </source>
</evidence>
<dbReference type="SUPFAM" id="SSF51419">
    <property type="entry name" value="PLP-binding barrel"/>
    <property type="match status" value="1"/>
</dbReference>
<reference evidence="17" key="1">
    <citation type="submission" date="2021-02" db="EMBL/GenBank/DDBJ databases">
        <authorList>
            <person name="Nowell W R."/>
        </authorList>
    </citation>
    <scope>NUCLEOTIDE SEQUENCE</scope>
</reference>
<dbReference type="Pfam" id="PF00278">
    <property type="entry name" value="Orn_DAP_Arg_deC"/>
    <property type="match status" value="1"/>
</dbReference>
<dbReference type="PRINTS" id="PR01179">
    <property type="entry name" value="ODADCRBXLASE"/>
</dbReference>
<evidence type="ECO:0000256" key="1">
    <source>
        <dbReference type="ARBA" id="ARBA00001933"/>
    </source>
</evidence>
<dbReference type="InterPro" id="IPR029066">
    <property type="entry name" value="PLP-binding_barrel"/>
</dbReference>
<organism evidence="17 18">
    <name type="scientific">Rotaria sordida</name>
    <dbReference type="NCBI Taxonomy" id="392033"/>
    <lineage>
        <taxon>Eukaryota</taxon>
        <taxon>Metazoa</taxon>
        <taxon>Spiralia</taxon>
        <taxon>Gnathifera</taxon>
        <taxon>Rotifera</taxon>
        <taxon>Eurotatoria</taxon>
        <taxon>Bdelloidea</taxon>
        <taxon>Philodinida</taxon>
        <taxon>Philodinidae</taxon>
        <taxon>Rotaria</taxon>
    </lineage>
</organism>
<feature type="modified residue" description="N6-(pyridoxal phosphate)lysine" evidence="11">
    <location>
        <position position="234"/>
    </location>
</feature>
<evidence type="ECO:0000313" key="16">
    <source>
        <dbReference type="EMBL" id="CAF0772922.1"/>
    </source>
</evidence>
<evidence type="ECO:0000256" key="5">
    <source>
        <dbReference type="ARBA" id="ARBA00023239"/>
    </source>
</evidence>
<dbReference type="Gene3D" id="3.20.20.10">
    <property type="entry name" value="Alanine racemase"/>
    <property type="match status" value="1"/>
</dbReference>
<evidence type="ECO:0000256" key="6">
    <source>
        <dbReference type="ARBA" id="ARBA00034115"/>
    </source>
</evidence>
<evidence type="ECO:0000256" key="10">
    <source>
        <dbReference type="ARBA" id="ARBA00049127"/>
    </source>
</evidence>
<keyword evidence="5" id="KW-0456">Lyase</keyword>
<comment type="caution">
    <text evidence="17">The sequence shown here is derived from an EMBL/GenBank/DDBJ whole genome shotgun (WGS) entry which is preliminary data.</text>
</comment>
<evidence type="ECO:0000313" key="17">
    <source>
        <dbReference type="EMBL" id="CAF1082534.1"/>
    </source>
</evidence>
<dbReference type="Gene3D" id="1.25.40.10">
    <property type="entry name" value="Tetratricopeptide repeat domain"/>
    <property type="match status" value="1"/>
</dbReference>
<dbReference type="EMBL" id="CAJNOL010000476">
    <property type="protein sequence ID" value="CAF1082534.1"/>
    <property type="molecule type" value="Genomic_DNA"/>
</dbReference>
<feature type="active site" description="Proton donor" evidence="11">
    <location>
        <position position="563"/>
    </location>
</feature>
<evidence type="ECO:0000256" key="8">
    <source>
        <dbReference type="ARBA" id="ARBA00037173"/>
    </source>
</evidence>
<comment type="catalytic activity">
    <reaction evidence="10">
        <text>L-ornithine + H(+) = putrescine + CO2</text>
        <dbReference type="Rhea" id="RHEA:22964"/>
        <dbReference type="ChEBI" id="CHEBI:15378"/>
        <dbReference type="ChEBI" id="CHEBI:16526"/>
        <dbReference type="ChEBI" id="CHEBI:46911"/>
        <dbReference type="ChEBI" id="CHEBI:326268"/>
        <dbReference type="EC" id="4.1.1.17"/>
    </reaction>
</comment>
<name>A0A814MT74_9BILA</name>
<protein>
    <recommendedName>
        <fullName evidence="7">ornithine decarboxylase</fullName>
        <ecNumber evidence="7">4.1.1.17</ecNumber>
    </recommendedName>
</protein>
<comment type="pathway">
    <text evidence="6">Amine and polyamine biosynthesis; putrescine biosynthesis via L-ornithine pathway; putrescine from L-ornithine: step 1/1.</text>
</comment>
<dbReference type="PRINTS" id="PR01182">
    <property type="entry name" value="ORNDCRBXLASE"/>
</dbReference>
<evidence type="ECO:0000259" key="15">
    <source>
        <dbReference type="Pfam" id="PF02784"/>
    </source>
</evidence>
<feature type="domain" description="Orn/DAP/Arg decarboxylase 2 C-terminal" evidence="14">
    <location>
        <begin position="455"/>
        <end position="590"/>
    </location>
</feature>
<keyword evidence="4" id="KW-0620">Polyamine biosynthesis</keyword>
<evidence type="ECO:0000256" key="9">
    <source>
        <dbReference type="ARBA" id="ARBA00046672"/>
    </source>
</evidence>
<dbReference type="EC" id="4.1.1.17" evidence="7"/>
<evidence type="ECO:0000259" key="14">
    <source>
        <dbReference type="Pfam" id="PF00278"/>
    </source>
</evidence>
<dbReference type="InterPro" id="IPR022644">
    <property type="entry name" value="De-COase2_N"/>
</dbReference>
<dbReference type="SUPFAM" id="SSF50621">
    <property type="entry name" value="Alanine racemase C-terminal domain-like"/>
    <property type="match status" value="1"/>
</dbReference>
<dbReference type="GO" id="GO:0004586">
    <property type="term" value="F:ornithine decarboxylase activity"/>
    <property type="evidence" value="ECO:0007669"/>
    <property type="project" value="UniProtKB-EC"/>
</dbReference>
<evidence type="ECO:0000256" key="13">
    <source>
        <dbReference type="SAM" id="MobiDB-lite"/>
    </source>
</evidence>
<evidence type="ECO:0000256" key="3">
    <source>
        <dbReference type="ARBA" id="ARBA00022898"/>
    </source>
</evidence>
<dbReference type="PANTHER" id="PTHR11482:SF6">
    <property type="entry name" value="ORNITHINE DECARBOXYLASE 1-RELATED"/>
    <property type="match status" value="1"/>
</dbReference>
<keyword evidence="18" id="KW-1185">Reference proteome</keyword>
<dbReference type="InterPro" id="IPR009006">
    <property type="entry name" value="Ala_racemase/Decarboxylase_C"/>
</dbReference>
<dbReference type="CDD" id="cd00622">
    <property type="entry name" value="PLPDE_III_ODC"/>
    <property type="match status" value="1"/>
</dbReference>
<evidence type="ECO:0000256" key="7">
    <source>
        <dbReference type="ARBA" id="ARBA00034138"/>
    </source>
</evidence>
<sequence length="614" mass="70690">MPEKVLDLLNEMTIEPNNFTLTLLFNACARVANDRAMRIGRKLLDKMPNDFRNDTVVLTSAAHMLMKFGEAESAEHVVKVVRNRDKKRMANHQHHRNETSKPETSYNDCQKADDNEYDDTEQPVGTNLTHEFSFKDANEILRDLCHDQDEQATKVKKRKQKFQVHHLQELFETKLGAKHVDYEQSTASIVKKCCEEFSSDNDEPFYIVNLSHYARQYLQWMHFLGRIHPFYAIKSNPKNFIIEIIAELGGGFDCASSEELNLVRETCGNNFDYATRIIFAHPCKSISHIRQFRQVGVQMTVADNEDELKKLKEHWPDAKVLLRLKPDDRHSLSPFSMKFGANERECITLLRLARKLNINLVGCSFHVGSQCLDPKVYTETLKQARRIFDIAQQDEFGFNFKILDIGGGFSGYDWDKPSFPEVAKIINNTLDKLFPKLEDITIISEPGRYFSSGGMTLVTRIIARRIHNRVYKSNEKIVKLERNISGSTSNSFENNDDSDNNSKSDKALIENADNIYYINDGIYGTFNAIIFDHKTFIVHYLKMKKDKKKKYPQFRSVIFGPTCDSTDCIAHSIDLPLLDIGDVLWFPGVGSYTNASASNFNGFQTKKYIFIWKK</sequence>
<evidence type="ECO:0000313" key="18">
    <source>
        <dbReference type="Proteomes" id="UP000663870"/>
    </source>
</evidence>
<dbReference type="FunFam" id="3.20.20.10:FF:000005">
    <property type="entry name" value="Ornithine decarboxylase"/>
    <property type="match status" value="1"/>
</dbReference>
<dbReference type="InterPro" id="IPR022643">
    <property type="entry name" value="De-COase2_C"/>
</dbReference>
<dbReference type="InterPro" id="IPR011990">
    <property type="entry name" value="TPR-like_helical_dom_sf"/>
</dbReference>
<evidence type="ECO:0000256" key="12">
    <source>
        <dbReference type="RuleBase" id="RU003737"/>
    </source>
</evidence>
<accession>A0A814MT74</accession>
<evidence type="ECO:0000256" key="2">
    <source>
        <dbReference type="ARBA" id="ARBA00008872"/>
    </source>
</evidence>
<comment type="cofactor">
    <cofactor evidence="1 11">
        <name>pyridoxal 5'-phosphate</name>
        <dbReference type="ChEBI" id="CHEBI:597326"/>
    </cofactor>
</comment>
<comment type="similarity">
    <text evidence="2 12">Belongs to the Orn/Lys/Arg decarboxylase class-II family.</text>
</comment>
<dbReference type="AlphaFoldDB" id="A0A814MT74"/>
<feature type="region of interest" description="Disordered" evidence="13">
    <location>
        <begin position="87"/>
        <end position="107"/>
    </location>
</feature>
<dbReference type="Proteomes" id="UP000663870">
    <property type="component" value="Unassembled WGS sequence"/>
</dbReference>
<dbReference type="Gene3D" id="2.40.37.10">
    <property type="entry name" value="Lyase, Ornithine Decarboxylase, Chain A, domain 1"/>
    <property type="match status" value="1"/>
</dbReference>
<proteinExistence type="inferred from homology"/>
<comment type="subunit">
    <text evidence="9">Homodimer. Only the dimer is catalytically active, as the active sites are constructed of residues from both monomers.</text>
</comment>
<keyword evidence="3 11" id="KW-0663">Pyridoxal phosphate</keyword>
<dbReference type="Proteomes" id="UP000663854">
    <property type="component" value="Unassembled WGS sequence"/>
</dbReference>
<dbReference type="GO" id="GO:0033387">
    <property type="term" value="P:putrescine biosynthetic process from arginine, via ornithine"/>
    <property type="evidence" value="ECO:0007669"/>
    <property type="project" value="TreeGrafter"/>
</dbReference>
<dbReference type="InterPro" id="IPR000183">
    <property type="entry name" value="Orn/DAP/Arg_de-COase"/>
</dbReference>
<comment type="function">
    <text evidence="8">Catalyzes the first and rate-limiting step of polyamine biosynthesis that converts ornithine into putrescine, which is the precursor for the polyamines, spermidine and spermine. Polyamines are essential for cell proliferation and are implicated in cellular processes, ranging from DNA replication to apoptosis.</text>
</comment>
<gene>
    <name evidence="17" type="ORF">JXQ802_LOCUS18262</name>
    <name evidence="16" type="ORF">PYM288_LOCUS3208</name>
</gene>